<organism evidence="2 3">
    <name type="scientific">Endozoicomonas euniceicola</name>
    <dbReference type="NCBI Taxonomy" id="1234143"/>
    <lineage>
        <taxon>Bacteria</taxon>
        <taxon>Pseudomonadati</taxon>
        <taxon>Pseudomonadota</taxon>
        <taxon>Gammaproteobacteria</taxon>
        <taxon>Oceanospirillales</taxon>
        <taxon>Endozoicomonadaceae</taxon>
        <taxon>Endozoicomonas</taxon>
    </lineage>
</organism>
<evidence type="ECO:0000313" key="2">
    <source>
        <dbReference type="EMBL" id="UYM18215.1"/>
    </source>
</evidence>
<name>A0ABY6GZH8_9GAMM</name>
<protein>
    <submittedName>
        <fullName evidence="2">Uncharacterized protein</fullName>
    </submittedName>
</protein>
<keyword evidence="3" id="KW-1185">Reference proteome</keyword>
<proteinExistence type="predicted"/>
<sequence length="181" mass="20826">MINRNDFTELSAIFERRLQVKELPNHYPHAFLCAKPAESCYIFELLKTENFYFLQRQSPDPKTGNIIINSPTANFDFVILIERPLQVFCVPLPIHDDRDDPRRPKPSPEILEVPRTGGHTSISGLSSVLYAGGLRLENGRLIYWTNHSGHYRPSYQIHKTNISPVVNLLLPKKKFFPITRG</sequence>
<feature type="region of interest" description="Disordered" evidence="1">
    <location>
        <begin position="98"/>
        <end position="118"/>
    </location>
</feature>
<gene>
    <name evidence="2" type="ORF">NX720_10010</name>
</gene>
<dbReference type="EMBL" id="CP103300">
    <property type="protein sequence ID" value="UYM18215.1"/>
    <property type="molecule type" value="Genomic_DNA"/>
</dbReference>
<dbReference type="RefSeq" id="WP_262600970.1">
    <property type="nucleotide sequence ID" value="NZ_CP103300.1"/>
</dbReference>
<evidence type="ECO:0000313" key="3">
    <source>
        <dbReference type="Proteomes" id="UP001163255"/>
    </source>
</evidence>
<evidence type="ECO:0000256" key="1">
    <source>
        <dbReference type="SAM" id="MobiDB-lite"/>
    </source>
</evidence>
<accession>A0ABY6GZH8</accession>
<reference evidence="2" key="1">
    <citation type="submission" date="2022-10" db="EMBL/GenBank/DDBJ databases">
        <title>Completed Genome Sequence of two octocoral isolated bacterium, Endozoicomonas euniceicola EF212T and Endozoicomonas gorgoniicola PS125T.</title>
        <authorList>
            <person name="Chiou Y.-J."/>
            <person name="Chen Y.-H."/>
        </authorList>
    </citation>
    <scope>NUCLEOTIDE SEQUENCE</scope>
    <source>
        <strain evidence="2">EF212</strain>
    </source>
</reference>
<dbReference type="Proteomes" id="UP001163255">
    <property type="component" value="Chromosome"/>
</dbReference>